<evidence type="ECO:0000256" key="2">
    <source>
        <dbReference type="PROSITE-ProRule" id="PRU00335"/>
    </source>
</evidence>
<keyword evidence="1 2" id="KW-0238">DNA-binding</keyword>
<dbReference type="Gene3D" id="1.10.357.10">
    <property type="entry name" value="Tetracycline Repressor, domain 2"/>
    <property type="match status" value="1"/>
</dbReference>
<sequence length="295" mass="32142">MRASPPTELTRAELFERVWREPLSKVAGEFGVSASGLAKICDRTAIPYPTRGHWAKARAGRAPLPPALPPAPEGVGETVPIVPGRSVTRRPRARLAFEDRRAHLLDVAAQIILREGLHALSIKRLAREAGVTAPRAYHFFPTVDDLLVELARRELQAVRAAQVAEVETATRPADRLRLSTVTYLRQVAERGVLLQTLQGAPAVRRGLRREQRALRAANTAIVADRFSRSHRVPDDVARAATTVLTSLVLRAGRLLARGRLDLPDAEALAADIVETGNRRLAARFRPAAPGGVDDA</sequence>
<gene>
    <name evidence="4" type="ORF">ACFSC0_00570</name>
</gene>
<proteinExistence type="predicted"/>
<dbReference type="InterPro" id="IPR009057">
    <property type="entry name" value="Homeodomain-like_sf"/>
</dbReference>
<feature type="DNA-binding region" description="H-T-H motif" evidence="2">
    <location>
        <begin position="121"/>
        <end position="140"/>
    </location>
</feature>
<dbReference type="RefSeq" id="WP_377281294.1">
    <property type="nucleotide sequence ID" value="NZ_JBHRSI010000003.1"/>
</dbReference>
<evidence type="ECO:0000313" key="4">
    <source>
        <dbReference type="EMBL" id="MFD1781873.1"/>
    </source>
</evidence>
<evidence type="ECO:0000256" key="1">
    <source>
        <dbReference type="ARBA" id="ARBA00023125"/>
    </source>
</evidence>
<dbReference type="Proteomes" id="UP001597237">
    <property type="component" value="Unassembled WGS sequence"/>
</dbReference>
<dbReference type="PANTHER" id="PTHR30055:SF226">
    <property type="entry name" value="HTH-TYPE TRANSCRIPTIONAL REGULATOR PKSA"/>
    <property type="match status" value="1"/>
</dbReference>
<protein>
    <submittedName>
        <fullName evidence="4">TetR/AcrR family transcriptional regulator</fullName>
    </submittedName>
</protein>
<dbReference type="Pfam" id="PF00440">
    <property type="entry name" value="TetR_N"/>
    <property type="match status" value="1"/>
</dbReference>
<keyword evidence="5" id="KW-1185">Reference proteome</keyword>
<accession>A0ABW4MWG3</accession>
<dbReference type="SUPFAM" id="SSF46689">
    <property type="entry name" value="Homeodomain-like"/>
    <property type="match status" value="1"/>
</dbReference>
<name>A0ABW4MWG3_9CAUL</name>
<comment type="caution">
    <text evidence="4">The sequence shown here is derived from an EMBL/GenBank/DDBJ whole genome shotgun (WGS) entry which is preliminary data.</text>
</comment>
<dbReference type="EMBL" id="JBHUEY010000001">
    <property type="protein sequence ID" value="MFD1781873.1"/>
    <property type="molecule type" value="Genomic_DNA"/>
</dbReference>
<dbReference type="InterPro" id="IPR050109">
    <property type="entry name" value="HTH-type_TetR-like_transc_reg"/>
</dbReference>
<organism evidence="4 5">
    <name type="scientific">Phenylobacterium terrae</name>
    <dbReference type="NCBI Taxonomy" id="2665495"/>
    <lineage>
        <taxon>Bacteria</taxon>
        <taxon>Pseudomonadati</taxon>
        <taxon>Pseudomonadota</taxon>
        <taxon>Alphaproteobacteria</taxon>
        <taxon>Caulobacterales</taxon>
        <taxon>Caulobacteraceae</taxon>
        <taxon>Phenylobacterium</taxon>
    </lineage>
</organism>
<evidence type="ECO:0000313" key="5">
    <source>
        <dbReference type="Proteomes" id="UP001597237"/>
    </source>
</evidence>
<dbReference type="InterPro" id="IPR001647">
    <property type="entry name" value="HTH_TetR"/>
</dbReference>
<dbReference type="PROSITE" id="PS50977">
    <property type="entry name" value="HTH_TETR_2"/>
    <property type="match status" value="1"/>
</dbReference>
<feature type="domain" description="HTH tetR-type" evidence="3">
    <location>
        <begin position="98"/>
        <end position="158"/>
    </location>
</feature>
<evidence type="ECO:0000259" key="3">
    <source>
        <dbReference type="PROSITE" id="PS50977"/>
    </source>
</evidence>
<reference evidence="5" key="1">
    <citation type="journal article" date="2019" name="Int. J. Syst. Evol. Microbiol.">
        <title>The Global Catalogue of Microorganisms (GCM) 10K type strain sequencing project: providing services to taxonomists for standard genome sequencing and annotation.</title>
        <authorList>
            <consortium name="The Broad Institute Genomics Platform"/>
            <consortium name="The Broad Institute Genome Sequencing Center for Infectious Disease"/>
            <person name="Wu L."/>
            <person name="Ma J."/>
        </authorList>
    </citation>
    <scope>NUCLEOTIDE SEQUENCE [LARGE SCALE GENOMIC DNA]</scope>
    <source>
        <strain evidence="5">DFY28</strain>
    </source>
</reference>
<dbReference type="PANTHER" id="PTHR30055">
    <property type="entry name" value="HTH-TYPE TRANSCRIPTIONAL REGULATOR RUTR"/>
    <property type="match status" value="1"/>
</dbReference>